<dbReference type="eggNOG" id="COG1918">
    <property type="taxonomic scope" value="Bacteria"/>
</dbReference>
<dbReference type="EMBL" id="ACJX03000001">
    <property type="protein sequence ID" value="KRT34818.1"/>
    <property type="molecule type" value="Genomic_DNA"/>
</dbReference>
<dbReference type="SMART" id="SM00899">
    <property type="entry name" value="FeoA"/>
    <property type="match status" value="1"/>
</dbReference>
<comment type="caution">
    <text evidence="3">The sequence shown here is derived from an EMBL/GenBank/DDBJ whole genome shotgun (WGS) entry which is preliminary data.</text>
</comment>
<dbReference type="InterPro" id="IPR038157">
    <property type="entry name" value="FeoA_core_dom"/>
</dbReference>
<gene>
    <name evidence="3" type="ORF">HMPREF1705_04064</name>
</gene>
<feature type="domain" description="Ferrous iron transporter FeoA-like" evidence="2">
    <location>
        <begin position="12"/>
        <end position="83"/>
    </location>
</feature>
<evidence type="ECO:0000313" key="4">
    <source>
        <dbReference type="Proteomes" id="UP000005273"/>
    </source>
</evidence>
<proteinExistence type="predicted"/>
<organism evidence="3 4">
    <name type="scientific">Acetomicrobium hydrogeniformans ATCC BAA-1850</name>
    <dbReference type="NCBI Taxonomy" id="592015"/>
    <lineage>
        <taxon>Bacteria</taxon>
        <taxon>Thermotogati</taxon>
        <taxon>Synergistota</taxon>
        <taxon>Synergistia</taxon>
        <taxon>Synergistales</taxon>
        <taxon>Acetomicrobiaceae</taxon>
        <taxon>Acetomicrobium</taxon>
    </lineage>
</organism>
<accession>A0A0T5X981</accession>
<dbReference type="Gene3D" id="2.30.30.90">
    <property type="match status" value="1"/>
</dbReference>
<keyword evidence="1" id="KW-0408">Iron</keyword>
<protein>
    <submittedName>
        <fullName evidence="3">FeoA domain protein</fullName>
    </submittedName>
</protein>
<dbReference type="RefSeq" id="WP_009200312.1">
    <property type="nucleotide sequence ID" value="NZ_ACJX03000001.1"/>
</dbReference>
<reference evidence="4" key="1">
    <citation type="submission" date="2012-09" db="EMBL/GenBank/DDBJ databases">
        <authorList>
            <person name="Weinstock G."/>
            <person name="Sodergren E."/>
            <person name="Clifton S."/>
            <person name="Fulton L."/>
            <person name="Fulton B."/>
            <person name="Courtney L."/>
            <person name="Fronick C."/>
            <person name="Harrison M."/>
            <person name="Strong C."/>
            <person name="Farmer C."/>
            <person name="Delehaunty K."/>
            <person name="Markovic C."/>
            <person name="Hall O."/>
            <person name="Minx P."/>
            <person name="Tomlinson C."/>
            <person name="Mitreva M."/>
            <person name="Nelson J."/>
            <person name="Hou S."/>
            <person name="Wollam A."/>
            <person name="Pepin K.H."/>
            <person name="Johnson M."/>
            <person name="Bhonagiri V."/>
            <person name="Nash W.E."/>
            <person name="Suruliraj S."/>
            <person name="Warren W."/>
            <person name="Chinwalla A."/>
            <person name="Mardis E.R."/>
            <person name="Wilson R.K."/>
        </authorList>
    </citation>
    <scope>NUCLEOTIDE SEQUENCE [LARGE SCALE GENOMIC DNA]</scope>
    <source>
        <strain evidence="4">OS1</strain>
    </source>
</reference>
<sequence>MLARKCDDQESMSLILLPNGKYAEIASLPLGQCGKRLEALGLRPGKKIKKLYGMPFCGPVTIEIDGRQAAIGYMAASRVKVKLVENGSLEG</sequence>
<dbReference type="Pfam" id="PF04023">
    <property type="entry name" value="FeoA"/>
    <property type="match status" value="1"/>
</dbReference>
<keyword evidence="4" id="KW-1185">Reference proteome</keyword>
<dbReference type="STRING" id="592015.HMPREF1705_04064"/>
<dbReference type="InterPro" id="IPR007167">
    <property type="entry name" value="Fe-transptr_FeoA-like"/>
</dbReference>
<evidence type="ECO:0000313" key="3">
    <source>
        <dbReference type="EMBL" id="KRT34818.1"/>
    </source>
</evidence>
<dbReference type="Proteomes" id="UP000005273">
    <property type="component" value="Unassembled WGS sequence"/>
</dbReference>
<name>A0A0T5X981_9BACT</name>
<dbReference type="InterPro" id="IPR008988">
    <property type="entry name" value="Transcriptional_repressor_C"/>
</dbReference>
<dbReference type="SUPFAM" id="SSF50037">
    <property type="entry name" value="C-terminal domain of transcriptional repressors"/>
    <property type="match status" value="1"/>
</dbReference>
<dbReference type="AlphaFoldDB" id="A0A0T5X981"/>
<dbReference type="GO" id="GO:0046914">
    <property type="term" value="F:transition metal ion binding"/>
    <property type="evidence" value="ECO:0007669"/>
    <property type="project" value="InterPro"/>
</dbReference>
<evidence type="ECO:0000259" key="2">
    <source>
        <dbReference type="SMART" id="SM00899"/>
    </source>
</evidence>
<evidence type="ECO:0000256" key="1">
    <source>
        <dbReference type="ARBA" id="ARBA00023004"/>
    </source>
</evidence>
<dbReference type="OrthoDB" id="1707677at2"/>